<dbReference type="EMBL" id="FTNK01000008">
    <property type="protein sequence ID" value="SIR17465.1"/>
    <property type="molecule type" value="Genomic_DNA"/>
</dbReference>
<sequence>MNSFFIGVDVGGTYVRIVSYDESTNGIGDMHKALFKKFNDPSKEVHENLCVLMDSVIKEKSLENKELRGIGLSLAALFDRRSGAIVTWPNNRAWNGFPLRSYLMERYNVPVLFEDDANSAALGEHLAGAGKGYSDLAYVTISTGVGCGLILNNSLHIGSNGWAGEIGHIRVIEDGPDCKCGMNGCLQSLVSGPILLQKFVDLKMLERSTAVSELDLKDVVSLAANGDAVARDIFKQAGVHLGKMIGSMIMLLDISLIVLGGGVTGAGDILLEPLNDTLKGYLKYVQRDMKVIEARLGDNSGAIGALNLIYKQLNDGNSIEVFYPKGSESNR</sequence>
<dbReference type="Gene3D" id="3.30.420.40">
    <property type="match status" value="2"/>
</dbReference>
<dbReference type="RefSeq" id="WP_068579294.1">
    <property type="nucleotide sequence ID" value="NZ_FTNK01000008.1"/>
</dbReference>
<dbReference type="InterPro" id="IPR043129">
    <property type="entry name" value="ATPase_NBD"/>
</dbReference>
<proteinExistence type="inferred from homology"/>
<dbReference type="Pfam" id="PF00480">
    <property type="entry name" value="ROK"/>
    <property type="match status" value="1"/>
</dbReference>
<accession>A0ABY1K2N6</accession>
<dbReference type="PANTHER" id="PTHR18964">
    <property type="entry name" value="ROK (REPRESSOR, ORF, KINASE) FAMILY"/>
    <property type="match status" value="1"/>
</dbReference>
<comment type="similarity">
    <text evidence="1">Belongs to the ROK (NagC/XylR) family.</text>
</comment>
<dbReference type="SUPFAM" id="SSF53067">
    <property type="entry name" value="Actin-like ATPase domain"/>
    <property type="match status" value="1"/>
</dbReference>
<evidence type="ECO:0000256" key="1">
    <source>
        <dbReference type="ARBA" id="ARBA00006479"/>
    </source>
</evidence>
<dbReference type="Proteomes" id="UP000186666">
    <property type="component" value="Unassembled WGS sequence"/>
</dbReference>
<name>A0ABY1K2N6_9BACL</name>
<evidence type="ECO:0000313" key="3">
    <source>
        <dbReference type="Proteomes" id="UP000186666"/>
    </source>
</evidence>
<comment type="caution">
    <text evidence="2">The sequence shown here is derived from an EMBL/GenBank/DDBJ whole genome shotgun (WGS) entry which is preliminary data.</text>
</comment>
<gene>
    <name evidence="2" type="ORF">SAMN05421578_10836</name>
</gene>
<reference evidence="2 3" key="1">
    <citation type="submission" date="2017-01" db="EMBL/GenBank/DDBJ databases">
        <authorList>
            <person name="Varghese N."/>
            <person name="Submissions S."/>
        </authorList>
    </citation>
    <scope>NUCLEOTIDE SEQUENCE [LARGE SCALE GENOMIC DNA]</scope>
    <source>
        <strain evidence="2 3">ATCC 23464</strain>
    </source>
</reference>
<organism evidence="2 3">
    <name type="scientific">Paenibacillus macquariensis</name>
    <dbReference type="NCBI Taxonomy" id="948756"/>
    <lineage>
        <taxon>Bacteria</taxon>
        <taxon>Bacillati</taxon>
        <taxon>Bacillota</taxon>
        <taxon>Bacilli</taxon>
        <taxon>Bacillales</taxon>
        <taxon>Paenibacillaceae</taxon>
        <taxon>Paenibacillus</taxon>
    </lineage>
</organism>
<protein>
    <submittedName>
        <fullName evidence="2">Glucokinase</fullName>
    </submittedName>
</protein>
<dbReference type="InterPro" id="IPR049874">
    <property type="entry name" value="ROK_cs"/>
</dbReference>
<dbReference type="PROSITE" id="PS01125">
    <property type="entry name" value="ROK"/>
    <property type="match status" value="1"/>
</dbReference>
<dbReference type="InterPro" id="IPR000600">
    <property type="entry name" value="ROK"/>
</dbReference>
<dbReference type="PANTHER" id="PTHR18964:SF173">
    <property type="entry name" value="GLUCOKINASE"/>
    <property type="match status" value="1"/>
</dbReference>
<evidence type="ECO:0000313" key="2">
    <source>
        <dbReference type="EMBL" id="SIR17465.1"/>
    </source>
</evidence>
<keyword evidence="3" id="KW-1185">Reference proteome</keyword>